<evidence type="ECO:0000256" key="1">
    <source>
        <dbReference type="SAM" id="MobiDB-lite"/>
    </source>
</evidence>
<sequence>MADKLARGLPGELVKLVTVLNPKTPAEFKQITARVIEAEKKTSQQTRIFREQQMPNDIADPMPHRTAQVVQTRVYTPERQNNGTWYNGNINRSYNYRGAFNGQASFRGGYRNQSNRGYQSYNYYNRYQNSFNRNDNGFQNNGFNRSNSSYNGGYNNRNRDTNIPDAETTVPRGGHNRNSTDTTG</sequence>
<name>A0A1D1V563_RAMVA</name>
<comment type="caution">
    <text evidence="2">The sequence shown here is derived from an EMBL/GenBank/DDBJ whole genome shotgun (WGS) entry which is preliminary data.</text>
</comment>
<feature type="region of interest" description="Disordered" evidence="1">
    <location>
        <begin position="132"/>
        <end position="184"/>
    </location>
</feature>
<dbReference type="AlphaFoldDB" id="A0A1D1V563"/>
<accession>A0A1D1V563</accession>
<reference evidence="2 3" key="1">
    <citation type="journal article" date="2016" name="Nat. Commun.">
        <title>Extremotolerant tardigrade genome and improved radiotolerance of human cultured cells by tardigrade-unique protein.</title>
        <authorList>
            <person name="Hashimoto T."/>
            <person name="Horikawa D.D."/>
            <person name="Saito Y."/>
            <person name="Kuwahara H."/>
            <person name="Kozuka-Hata H."/>
            <person name="Shin-I T."/>
            <person name="Minakuchi Y."/>
            <person name="Ohishi K."/>
            <person name="Motoyama A."/>
            <person name="Aizu T."/>
            <person name="Enomoto A."/>
            <person name="Kondo K."/>
            <person name="Tanaka S."/>
            <person name="Hara Y."/>
            <person name="Koshikawa S."/>
            <person name="Sagara H."/>
            <person name="Miura T."/>
            <person name="Yokobori S."/>
            <person name="Miyagawa K."/>
            <person name="Suzuki Y."/>
            <person name="Kubo T."/>
            <person name="Oyama M."/>
            <person name="Kohara Y."/>
            <person name="Fujiyama A."/>
            <person name="Arakawa K."/>
            <person name="Katayama T."/>
            <person name="Toyoda A."/>
            <person name="Kunieda T."/>
        </authorList>
    </citation>
    <scope>NUCLEOTIDE SEQUENCE [LARGE SCALE GENOMIC DNA]</scope>
    <source>
        <strain evidence="2 3">YOKOZUNA-1</strain>
    </source>
</reference>
<proteinExistence type="predicted"/>
<keyword evidence="3" id="KW-1185">Reference proteome</keyword>
<evidence type="ECO:0000313" key="2">
    <source>
        <dbReference type="EMBL" id="GAU96874.1"/>
    </source>
</evidence>
<feature type="compositionally biased region" description="Low complexity" evidence="1">
    <location>
        <begin position="132"/>
        <end position="156"/>
    </location>
</feature>
<gene>
    <name evidence="2" type="primary">RvY_08248-1</name>
    <name evidence="2" type="synonym">RvY_08248.1</name>
    <name evidence="2" type="ORF">RvY_08248</name>
</gene>
<organism evidence="2 3">
    <name type="scientific">Ramazzottius varieornatus</name>
    <name type="common">Water bear</name>
    <name type="synonym">Tardigrade</name>
    <dbReference type="NCBI Taxonomy" id="947166"/>
    <lineage>
        <taxon>Eukaryota</taxon>
        <taxon>Metazoa</taxon>
        <taxon>Ecdysozoa</taxon>
        <taxon>Tardigrada</taxon>
        <taxon>Eutardigrada</taxon>
        <taxon>Parachela</taxon>
        <taxon>Hypsibioidea</taxon>
        <taxon>Ramazzottiidae</taxon>
        <taxon>Ramazzottius</taxon>
    </lineage>
</organism>
<dbReference type="Proteomes" id="UP000186922">
    <property type="component" value="Unassembled WGS sequence"/>
</dbReference>
<protein>
    <submittedName>
        <fullName evidence="2">Uncharacterized protein</fullName>
    </submittedName>
</protein>
<evidence type="ECO:0000313" key="3">
    <source>
        <dbReference type="Proteomes" id="UP000186922"/>
    </source>
</evidence>
<dbReference type="EMBL" id="BDGG01000003">
    <property type="protein sequence ID" value="GAU96874.1"/>
    <property type="molecule type" value="Genomic_DNA"/>
</dbReference>